<evidence type="ECO:0000313" key="1">
    <source>
        <dbReference type="EMBL" id="KAL3070237.1"/>
    </source>
</evidence>
<sequence>MDIQVDGQPCVLEILDTAGTQQFVSMRDLNQQSFHDIRTMRDQIIIRICAVVGPVDLHHVAFPRRRIFVFQLGYFEFEQIADQKPDLGPYARLAV</sequence>
<dbReference type="AlphaFoldDB" id="A0ABD2HRL1"/>
<keyword evidence="3" id="KW-1185">Reference proteome</keyword>
<comment type="caution">
    <text evidence="1">The sequence shown here is derived from an EMBL/GenBank/DDBJ whole genome shotgun (WGS) entry which is preliminary data.</text>
</comment>
<dbReference type="Proteomes" id="UP001620645">
    <property type="component" value="Unassembled WGS sequence"/>
</dbReference>
<proteinExistence type="predicted"/>
<protein>
    <submittedName>
        <fullName evidence="1">Uncharacterized protein</fullName>
    </submittedName>
</protein>
<accession>A0ABD2HRL1</accession>
<reference evidence="1 3" key="1">
    <citation type="submission" date="2024-10" db="EMBL/GenBank/DDBJ databases">
        <authorList>
            <person name="Kim D."/>
        </authorList>
    </citation>
    <scope>NUCLEOTIDE SEQUENCE [LARGE SCALE GENOMIC DNA]</scope>
    <source>
        <strain evidence="1">Taebaek</strain>
    </source>
</reference>
<dbReference type="EMBL" id="JBICCN010000416">
    <property type="protein sequence ID" value="KAL3070238.1"/>
    <property type="molecule type" value="Genomic_DNA"/>
</dbReference>
<organism evidence="1 3">
    <name type="scientific">Heterodera schachtii</name>
    <name type="common">Sugarbeet cyst nematode worm</name>
    <name type="synonym">Tylenchus schachtii</name>
    <dbReference type="NCBI Taxonomy" id="97005"/>
    <lineage>
        <taxon>Eukaryota</taxon>
        <taxon>Metazoa</taxon>
        <taxon>Ecdysozoa</taxon>
        <taxon>Nematoda</taxon>
        <taxon>Chromadorea</taxon>
        <taxon>Rhabditida</taxon>
        <taxon>Tylenchina</taxon>
        <taxon>Tylenchomorpha</taxon>
        <taxon>Tylenchoidea</taxon>
        <taxon>Heteroderidae</taxon>
        <taxon>Heteroderinae</taxon>
        <taxon>Heterodera</taxon>
    </lineage>
</organism>
<name>A0ABD2HRL1_HETSC</name>
<gene>
    <name evidence="1" type="ORF">niasHS_016588</name>
    <name evidence="2" type="ORF">niasHS_016589</name>
</gene>
<evidence type="ECO:0000313" key="3">
    <source>
        <dbReference type="Proteomes" id="UP001620645"/>
    </source>
</evidence>
<dbReference type="EMBL" id="JBICCN010000416">
    <property type="protein sequence ID" value="KAL3070237.1"/>
    <property type="molecule type" value="Genomic_DNA"/>
</dbReference>
<evidence type="ECO:0000313" key="2">
    <source>
        <dbReference type="EMBL" id="KAL3070238.1"/>
    </source>
</evidence>